<keyword evidence="3" id="KW-1185">Reference proteome</keyword>
<evidence type="ECO:0000313" key="2">
    <source>
        <dbReference type="EMBL" id="WOG83274.1"/>
    </source>
</evidence>
<sequence length="156" mass="16516">MSTLAMSSAIVKLTSYTPKITLKNITARTAPMASSARMIQSGSPPEFPKKPEIKPHTPTELPVTPNYPDFGPVPPEEFPKPSLEPSGPDFPVPPTPSPPVPDAPKPPMPSPPGPDIPLGPPPPNVFPPNDPDVIPMGPPEVEPPQRTPPDIPTPTM</sequence>
<proteinExistence type="predicted"/>
<feature type="compositionally biased region" description="Pro residues" evidence="1">
    <location>
        <begin position="88"/>
        <end position="156"/>
    </location>
</feature>
<gene>
    <name evidence="2" type="ORF">DCAR_0102449</name>
</gene>
<protein>
    <submittedName>
        <fullName evidence="2">Uncharacterized protein</fullName>
    </submittedName>
</protein>
<dbReference type="AlphaFoldDB" id="A0A166H4D3"/>
<dbReference type="OMA" id="MGPPEVE"/>
<accession>A0A166H4D3</accession>
<reference evidence="2" key="2">
    <citation type="submission" date="2022-03" db="EMBL/GenBank/DDBJ databases">
        <title>Draft title - Genomic analysis of global carrot germplasm unveils the trajectory of domestication and the origin of high carotenoid orange carrot.</title>
        <authorList>
            <person name="Iorizzo M."/>
            <person name="Ellison S."/>
            <person name="Senalik D."/>
            <person name="Macko-Podgorni A."/>
            <person name="Grzebelus D."/>
            <person name="Bostan H."/>
            <person name="Rolling W."/>
            <person name="Curaba J."/>
            <person name="Simon P."/>
        </authorList>
    </citation>
    <scope>NUCLEOTIDE SEQUENCE</scope>
    <source>
        <tissue evidence="2">Leaf</tissue>
    </source>
</reference>
<dbReference type="Proteomes" id="UP000077755">
    <property type="component" value="Chromosome 1"/>
</dbReference>
<dbReference type="EMBL" id="CP093343">
    <property type="protein sequence ID" value="WOG83274.1"/>
    <property type="molecule type" value="Genomic_DNA"/>
</dbReference>
<reference evidence="2" key="1">
    <citation type="journal article" date="2016" name="Nat. Genet.">
        <title>A high-quality carrot genome assembly provides new insights into carotenoid accumulation and asterid genome evolution.</title>
        <authorList>
            <person name="Iorizzo M."/>
            <person name="Ellison S."/>
            <person name="Senalik D."/>
            <person name="Zeng P."/>
            <person name="Satapoomin P."/>
            <person name="Huang J."/>
            <person name="Bowman M."/>
            <person name="Iovene M."/>
            <person name="Sanseverino W."/>
            <person name="Cavagnaro P."/>
            <person name="Yildiz M."/>
            <person name="Macko-Podgorni A."/>
            <person name="Moranska E."/>
            <person name="Grzebelus E."/>
            <person name="Grzebelus D."/>
            <person name="Ashrafi H."/>
            <person name="Zheng Z."/>
            <person name="Cheng S."/>
            <person name="Spooner D."/>
            <person name="Van Deynze A."/>
            <person name="Simon P."/>
        </authorList>
    </citation>
    <scope>NUCLEOTIDE SEQUENCE</scope>
    <source>
        <tissue evidence="2">Leaf</tissue>
    </source>
</reference>
<feature type="compositionally biased region" description="Basic and acidic residues" evidence="1">
    <location>
        <begin position="47"/>
        <end position="57"/>
    </location>
</feature>
<feature type="region of interest" description="Disordered" evidence="1">
    <location>
        <begin position="29"/>
        <end position="156"/>
    </location>
</feature>
<organism evidence="2 3">
    <name type="scientific">Daucus carota subsp. sativus</name>
    <name type="common">Carrot</name>
    <dbReference type="NCBI Taxonomy" id="79200"/>
    <lineage>
        <taxon>Eukaryota</taxon>
        <taxon>Viridiplantae</taxon>
        <taxon>Streptophyta</taxon>
        <taxon>Embryophyta</taxon>
        <taxon>Tracheophyta</taxon>
        <taxon>Spermatophyta</taxon>
        <taxon>Magnoliopsida</taxon>
        <taxon>eudicotyledons</taxon>
        <taxon>Gunneridae</taxon>
        <taxon>Pentapetalae</taxon>
        <taxon>asterids</taxon>
        <taxon>campanulids</taxon>
        <taxon>Apiales</taxon>
        <taxon>Apiaceae</taxon>
        <taxon>Apioideae</taxon>
        <taxon>Scandiceae</taxon>
        <taxon>Daucinae</taxon>
        <taxon>Daucus</taxon>
        <taxon>Daucus sect. Daucus</taxon>
    </lineage>
</organism>
<dbReference type="PRINTS" id="PR01217">
    <property type="entry name" value="PRICHEXTENSN"/>
</dbReference>
<name>A0A166H4D3_DAUCS</name>
<evidence type="ECO:0000313" key="3">
    <source>
        <dbReference type="Proteomes" id="UP000077755"/>
    </source>
</evidence>
<evidence type="ECO:0000256" key="1">
    <source>
        <dbReference type="SAM" id="MobiDB-lite"/>
    </source>
</evidence>
<dbReference type="KEGG" id="dcr:108221503"/>
<dbReference type="Gramene" id="KZN09704">
    <property type="protein sequence ID" value="KZN09704"/>
    <property type="gene ID" value="DCAR_002360"/>
</dbReference>